<keyword evidence="1" id="KW-0807">Transducer</keyword>
<dbReference type="InterPro" id="IPR004090">
    <property type="entry name" value="Chemotax_Me-accpt_rcpt"/>
</dbReference>
<protein>
    <submittedName>
        <fullName evidence="3">Methyl-accepting chemotaxis protein TlpA</fullName>
    </submittedName>
</protein>
<reference evidence="3 4" key="1">
    <citation type="submission" date="2014-10" db="EMBL/GenBank/DDBJ databases">
        <title>Genome sequence of Clostridium aceticum DSM 1496.</title>
        <authorList>
            <person name="Poehlein A."/>
            <person name="Schiel-Bengelsdorf B."/>
            <person name="Gottschalk G."/>
            <person name="Duerre P."/>
            <person name="Daniel R."/>
        </authorList>
    </citation>
    <scope>NUCLEOTIDE SEQUENCE [LARGE SCALE GENOMIC DNA]</scope>
    <source>
        <strain evidence="3 4">DSM 1496</strain>
    </source>
</reference>
<dbReference type="PROSITE" id="PS50885">
    <property type="entry name" value="HAMP"/>
    <property type="match status" value="1"/>
</dbReference>
<dbReference type="KEGG" id="cace:CACET_c05300"/>
<dbReference type="GO" id="GO:0016020">
    <property type="term" value="C:membrane"/>
    <property type="evidence" value="ECO:0007669"/>
    <property type="project" value="InterPro"/>
</dbReference>
<dbReference type="PANTHER" id="PTHR32089:SF112">
    <property type="entry name" value="LYSOZYME-LIKE PROTEIN-RELATED"/>
    <property type="match status" value="1"/>
</dbReference>
<dbReference type="PRINTS" id="PR00260">
    <property type="entry name" value="CHEMTRNSDUCR"/>
</dbReference>
<dbReference type="PANTHER" id="PTHR32089">
    <property type="entry name" value="METHYL-ACCEPTING CHEMOTAXIS PROTEIN MCPB"/>
    <property type="match status" value="1"/>
</dbReference>
<dbReference type="PATRIC" id="fig|84022.5.peg.1561"/>
<sequence>MMKNLKLRNKILLIFVVASFFPLLLIGFLSYKNINNLKEVIFSIIAIFPLYGIIAGLYLSKGITNSLEATTIHTKLIASGDFSIDVPEEYLQTKDEIGDMSKGIDIMQKSMRNIFTKIIEASGKLELSSEELFKSSEETSQLVNKVTTAIEEVASGADHQLQRTQESSSNLQEMVRGIKQVADTSSNVLNSSNNMIDKAEGGNKAVHSAIEEISNIQFSTATTAEVIQALQKDSEKITDILQIICNISDQTNLLALNAAIEAARAGEAGKGFAVVADEIRKLSEQTLRATEDIRQLVGNIGSNTEGAVQSINTSKEKVQKGKTVIQNVNEVFTDILISVKGVAKEIKDLANVSDEMSVGAKEVSSSVNELESIAKELSYSMQNIATSAQEELKHVRGIKASSENLAHMAEELQQIVPKFKI</sequence>
<dbReference type="InterPro" id="IPR003660">
    <property type="entry name" value="HAMP_dom"/>
</dbReference>
<evidence type="ECO:0000313" key="3">
    <source>
        <dbReference type="EMBL" id="AKL94040.1"/>
    </source>
</evidence>
<dbReference type="EMBL" id="CP009687">
    <property type="protein sequence ID" value="AKL94040.1"/>
    <property type="molecule type" value="Genomic_DNA"/>
</dbReference>
<dbReference type="SMART" id="SM00283">
    <property type="entry name" value="MA"/>
    <property type="match status" value="1"/>
</dbReference>
<dbReference type="SMART" id="SM00304">
    <property type="entry name" value="HAMP"/>
    <property type="match status" value="1"/>
</dbReference>
<dbReference type="Gene3D" id="6.10.340.10">
    <property type="match status" value="1"/>
</dbReference>
<evidence type="ECO:0000256" key="1">
    <source>
        <dbReference type="ARBA" id="ARBA00023224"/>
    </source>
</evidence>
<accession>A0A0D8IET0</accession>
<dbReference type="AlphaFoldDB" id="A0A0D8IET0"/>
<dbReference type="PROSITE" id="PS50111">
    <property type="entry name" value="CHEMOTAXIS_TRANSDUC_2"/>
    <property type="match status" value="1"/>
</dbReference>
<dbReference type="SUPFAM" id="SSF58104">
    <property type="entry name" value="Methyl-accepting chemotaxis protein (MCP) signaling domain"/>
    <property type="match status" value="1"/>
</dbReference>
<dbReference type="Proteomes" id="UP000035704">
    <property type="component" value="Chromosome"/>
</dbReference>
<dbReference type="GO" id="GO:0006935">
    <property type="term" value="P:chemotaxis"/>
    <property type="evidence" value="ECO:0007669"/>
    <property type="project" value="InterPro"/>
</dbReference>
<dbReference type="Pfam" id="PF00015">
    <property type="entry name" value="MCPsignal"/>
    <property type="match status" value="1"/>
</dbReference>
<dbReference type="RefSeq" id="WP_044823102.1">
    <property type="nucleotide sequence ID" value="NZ_CP009687.1"/>
</dbReference>
<dbReference type="CDD" id="cd06225">
    <property type="entry name" value="HAMP"/>
    <property type="match status" value="1"/>
</dbReference>
<dbReference type="GO" id="GO:0007165">
    <property type="term" value="P:signal transduction"/>
    <property type="evidence" value="ECO:0007669"/>
    <property type="project" value="UniProtKB-KW"/>
</dbReference>
<dbReference type="STRING" id="84022.CACET_c05300"/>
<dbReference type="OrthoDB" id="1062at2"/>
<evidence type="ECO:0000256" key="2">
    <source>
        <dbReference type="ARBA" id="ARBA00029447"/>
    </source>
</evidence>
<proteinExistence type="inferred from homology"/>
<name>A0A0D8IET0_9CLOT</name>
<keyword evidence="4" id="KW-1185">Reference proteome</keyword>
<dbReference type="GO" id="GO:0004888">
    <property type="term" value="F:transmembrane signaling receptor activity"/>
    <property type="evidence" value="ECO:0007669"/>
    <property type="project" value="InterPro"/>
</dbReference>
<dbReference type="Gene3D" id="1.10.287.950">
    <property type="entry name" value="Methyl-accepting chemotaxis protein"/>
    <property type="match status" value="1"/>
</dbReference>
<evidence type="ECO:0000313" key="4">
    <source>
        <dbReference type="Proteomes" id="UP000035704"/>
    </source>
</evidence>
<comment type="similarity">
    <text evidence="2">Belongs to the methyl-accepting chemotaxis (MCP) protein family.</text>
</comment>
<dbReference type="InterPro" id="IPR004089">
    <property type="entry name" value="MCPsignal_dom"/>
</dbReference>
<organism evidence="3 4">
    <name type="scientific">Clostridium aceticum</name>
    <dbReference type="NCBI Taxonomy" id="84022"/>
    <lineage>
        <taxon>Bacteria</taxon>
        <taxon>Bacillati</taxon>
        <taxon>Bacillota</taxon>
        <taxon>Clostridia</taxon>
        <taxon>Eubacteriales</taxon>
        <taxon>Clostridiaceae</taxon>
        <taxon>Clostridium</taxon>
    </lineage>
</organism>
<dbReference type="Pfam" id="PF00672">
    <property type="entry name" value="HAMP"/>
    <property type="match status" value="1"/>
</dbReference>
<dbReference type="CDD" id="cd11386">
    <property type="entry name" value="MCP_signal"/>
    <property type="match status" value="1"/>
</dbReference>
<gene>
    <name evidence="3" type="primary">tlpA1</name>
    <name evidence="3" type="ORF">CACET_c05300</name>
</gene>